<dbReference type="STRING" id="1324957.K933_08887"/>
<dbReference type="eggNOG" id="arCOG04619">
    <property type="taxonomic scope" value="Archaea"/>
</dbReference>
<feature type="domain" description="YdbS-like PH" evidence="2">
    <location>
        <begin position="86"/>
        <end position="156"/>
    </location>
</feature>
<dbReference type="InterPro" id="IPR005182">
    <property type="entry name" value="YdbS-like_PH"/>
</dbReference>
<sequence length="195" mass="20709">MSDRSGVPPSLPLAPDEDVVWSDRPRLSAAAPAVVAGVLVAVVSVGAALAPAVRLRLPTWLPPLVALAGVFVGALVAGWPLLSLLNTRYVLTDRAAYVKRGVVGRSVSRARLSMVQDSAYAQSLSGSVFGYGTVELRTAGGQFDFRRVDDPAGVRTLVDRQRGSGDADRLPGTPDQWRAVLAEARALRRTVEPDR</sequence>
<evidence type="ECO:0000313" key="4">
    <source>
        <dbReference type="Proteomes" id="UP000017840"/>
    </source>
</evidence>
<proteinExistence type="predicted"/>
<feature type="transmembrane region" description="Helical" evidence="1">
    <location>
        <begin position="60"/>
        <end position="82"/>
    </location>
</feature>
<gene>
    <name evidence="3" type="ORF">K933_08887</name>
</gene>
<keyword evidence="1" id="KW-0472">Membrane</keyword>
<evidence type="ECO:0000313" key="3">
    <source>
        <dbReference type="EMBL" id="ESP88563.1"/>
    </source>
</evidence>
<feature type="transmembrane region" description="Helical" evidence="1">
    <location>
        <begin position="29"/>
        <end position="53"/>
    </location>
</feature>
<keyword evidence="1" id="KW-1133">Transmembrane helix</keyword>
<protein>
    <recommendedName>
        <fullName evidence="2">YdbS-like PH domain-containing protein</fullName>
    </recommendedName>
</protein>
<dbReference type="OrthoDB" id="204675at2157"/>
<dbReference type="EMBL" id="ASGZ01000028">
    <property type="protein sequence ID" value="ESP88563.1"/>
    <property type="molecule type" value="Genomic_DNA"/>
</dbReference>
<dbReference type="Pfam" id="PF03703">
    <property type="entry name" value="bPH_2"/>
    <property type="match status" value="1"/>
</dbReference>
<comment type="caution">
    <text evidence="3">The sequence shown here is derived from an EMBL/GenBank/DDBJ whole genome shotgun (WGS) entry which is preliminary data.</text>
</comment>
<dbReference type="RefSeq" id="WP_023394362.1">
    <property type="nucleotide sequence ID" value="NZ_ASGZ01000028.1"/>
</dbReference>
<dbReference type="AlphaFoldDB" id="V4HEP2"/>
<organism evidence="3 4">
    <name type="scientific">Candidatus Halobonum tyrrellensis G22</name>
    <dbReference type="NCBI Taxonomy" id="1324957"/>
    <lineage>
        <taxon>Archaea</taxon>
        <taxon>Methanobacteriati</taxon>
        <taxon>Methanobacteriota</taxon>
        <taxon>Stenosarchaea group</taxon>
        <taxon>Halobacteria</taxon>
        <taxon>Halobacteriales</taxon>
        <taxon>Haloferacaceae</taxon>
        <taxon>Candidatus Halobonum</taxon>
    </lineage>
</organism>
<evidence type="ECO:0000256" key="1">
    <source>
        <dbReference type="SAM" id="Phobius"/>
    </source>
</evidence>
<keyword evidence="1" id="KW-0812">Transmembrane</keyword>
<evidence type="ECO:0000259" key="2">
    <source>
        <dbReference type="Pfam" id="PF03703"/>
    </source>
</evidence>
<reference evidence="3 4" key="1">
    <citation type="journal article" date="2013" name="Genome Announc.">
        <title>Draft Genome Sequence of 'Candidatus Halobonum tyrrellensis' Strain G22, Isolated from the Hypersaline Waters of Lake Tyrrell, Australia.</title>
        <authorList>
            <person name="Ugalde J.A."/>
            <person name="Narasingarao P."/>
            <person name="Kuo S."/>
            <person name="Podell S."/>
            <person name="Allen E.E."/>
        </authorList>
    </citation>
    <scope>NUCLEOTIDE SEQUENCE [LARGE SCALE GENOMIC DNA]</scope>
    <source>
        <strain evidence="3 4">G22</strain>
    </source>
</reference>
<accession>V4HEP2</accession>
<keyword evidence="4" id="KW-1185">Reference proteome</keyword>
<dbReference type="PANTHER" id="PTHR37938:SF1">
    <property type="entry name" value="BLL0215 PROTEIN"/>
    <property type="match status" value="1"/>
</dbReference>
<dbReference type="PANTHER" id="PTHR37938">
    <property type="entry name" value="BLL0215 PROTEIN"/>
    <property type="match status" value="1"/>
</dbReference>
<dbReference type="Proteomes" id="UP000017840">
    <property type="component" value="Unassembled WGS sequence"/>
</dbReference>
<name>V4HEP2_9EURY</name>